<gene>
    <name evidence="1" type="ORF">K441DRAFT_648496</name>
</gene>
<accession>A0ACC8EMY9</accession>
<organism evidence="1 2">
    <name type="scientific">Cenococcum geophilum 1.58</name>
    <dbReference type="NCBI Taxonomy" id="794803"/>
    <lineage>
        <taxon>Eukaryota</taxon>
        <taxon>Fungi</taxon>
        <taxon>Dikarya</taxon>
        <taxon>Ascomycota</taxon>
        <taxon>Pezizomycotina</taxon>
        <taxon>Dothideomycetes</taxon>
        <taxon>Pleosporomycetidae</taxon>
        <taxon>Gloniales</taxon>
        <taxon>Gloniaceae</taxon>
        <taxon>Cenococcum</taxon>
    </lineage>
</organism>
<sequence length="196" mass="21305">MAKTAKLKKKATTPHSRAARRATSPSLNLDKSLKTLPRPSTPTTSKPTPKPHVLAAQSVGISKRNPKSKPLKRQQRLRQIKGMERAADFMEKTEVKVQKSVGREKRVRERRRAWDELNGEKTGTKTNNAFSALESGGGGEWVSDEEMEAVEETSGDTEPIPDTAQPGAVSEVNAGTVPESVPLPAATAAEEEDEIL</sequence>
<name>A0ACC8EMY9_9PEZI</name>
<keyword evidence="2" id="KW-1185">Reference proteome</keyword>
<reference evidence="1 2" key="1">
    <citation type="journal article" date="2016" name="Nat. Commun.">
        <title>Ectomycorrhizal ecology is imprinted in the genome of the dominant symbiotic fungus Cenococcum geophilum.</title>
        <authorList>
            <consortium name="DOE Joint Genome Institute"/>
            <person name="Peter M."/>
            <person name="Kohler A."/>
            <person name="Ohm R.A."/>
            <person name="Kuo A."/>
            <person name="Krutzmann J."/>
            <person name="Morin E."/>
            <person name="Arend M."/>
            <person name="Barry K.W."/>
            <person name="Binder M."/>
            <person name="Choi C."/>
            <person name="Clum A."/>
            <person name="Copeland A."/>
            <person name="Grisel N."/>
            <person name="Haridas S."/>
            <person name="Kipfer T."/>
            <person name="LaButti K."/>
            <person name="Lindquist E."/>
            <person name="Lipzen A."/>
            <person name="Maire R."/>
            <person name="Meier B."/>
            <person name="Mihaltcheva S."/>
            <person name="Molinier V."/>
            <person name="Murat C."/>
            <person name="Poggeler S."/>
            <person name="Quandt C.A."/>
            <person name="Sperisen C."/>
            <person name="Tritt A."/>
            <person name="Tisserant E."/>
            <person name="Crous P.W."/>
            <person name="Henrissat B."/>
            <person name="Nehls U."/>
            <person name="Egli S."/>
            <person name="Spatafora J.W."/>
            <person name="Grigoriev I.V."/>
            <person name="Martin F.M."/>
        </authorList>
    </citation>
    <scope>NUCLEOTIDE SEQUENCE [LARGE SCALE GENOMIC DNA]</scope>
    <source>
        <strain evidence="1 2">1.58</strain>
    </source>
</reference>
<proteinExistence type="predicted"/>
<dbReference type="EMBL" id="KV748260">
    <property type="protein sequence ID" value="OCK87537.1"/>
    <property type="molecule type" value="Genomic_DNA"/>
</dbReference>
<evidence type="ECO:0000313" key="2">
    <source>
        <dbReference type="Proteomes" id="UP000250078"/>
    </source>
</evidence>
<protein>
    <submittedName>
        <fullName evidence="1">Uncharacterized protein</fullName>
    </submittedName>
</protein>
<evidence type="ECO:0000313" key="1">
    <source>
        <dbReference type="EMBL" id="OCK87537.1"/>
    </source>
</evidence>
<dbReference type="Proteomes" id="UP000250078">
    <property type="component" value="Unassembled WGS sequence"/>
</dbReference>